<feature type="compositionally biased region" description="Gly residues" evidence="1">
    <location>
        <begin position="54"/>
        <end position="82"/>
    </location>
</feature>
<dbReference type="OMA" id="STRSDWR"/>
<organism evidence="2 3">
    <name type="scientific">Epicoccum nigrum</name>
    <name type="common">Soil fungus</name>
    <name type="synonym">Epicoccum purpurascens</name>
    <dbReference type="NCBI Taxonomy" id="105696"/>
    <lineage>
        <taxon>Eukaryota</taxon>
        <taxon>Fungi</taxon>
        <taxon>Dikarya</taxon>
        <taxon>Ascomycota</taxon>
        <taxon>Pezizomycotina</taxon>
        <taxon>Dothideomycetes</taxon>
        <taxon>Pleosporomycetidae</taxon>
        <taxon>Pleosporales</taxon>
        <taxon>Pleosporineae</taxon>
        <taxon>Didymellaceae</taxon>
        <taxon>Epicoccum</taxon>
    </lineage>
</organism>
<reference evidence="2 3" key="1">
    <citation type="journal article" date="2017" name="Genome Announc.">
        <title>Genome sequence of the saprophytic ascomycete Epicoccum nigrum ICMP 19927 strain isolated from New Zealand.</title>
        <authorList>
            <person name="Fokin M."/>
            <person name="Fleetwood D."/>
            <person name="Weir B.S."/>
            <person name="Villas-Boas S.G."/>
        </authorList>
    </citation>
    <scope>NUCLEOTIDE SEQUENCE [LARGE SCALE GENOMIC DNA]</scope>
    <source>
        <strain evidence="2 3">ICMP 19927</strain>
    </source>
</reference>
<accession>A0A1Y2LSL7</accession>
<feature type="compositionally biased region" description="Low complexity" evidence="1">
    <location>
        <begin position="83"/>
        <end position="94"/>
    </location>
</feature>
<keyword evidence="3" id="KW-1185">Reference proteome</keyword>
<dbReference type="STRING" id="105696.A0A1Y2LSL7"/>
<dbReference type="Proteomes" id="UP000193240">
    <property type="component" value="Unassembled WGS sequence"/>
</dbReference>
<name>A0A1Y2LSL7_EPING</name>
<sequence length="210" mass="20961">MAALAVPALSQTPVVTPPWATSDLAAWSSKYDSLVSDGKIPSTLTTAPWPTGSWGPGSGPWGSGSGPWGSGQNGNGSDGPGPWGSSSWGPWSDWVTKSDWRSAPWTAWWGGSACPASDWPGWTAGPWSTSAPWTTWSACTASTTATSVGTVLVSGTASPTTAYGLKVAQASETDDGSTPTKASSTGGAEVMTASLGLAVGAAVLGLAVGL</sequence>
<gene>
    <name evidence="2" type="ORF">B5807_08856</name>
</gene>
<feature type="region of interest" description="Disordered" evidence="1">
    <location>
        <begin position="42"/>
        <end position="94"/>
    </location>
</feature>
<evidence type="ECO:0000256" key="1">
    <source>
        <dbReference type="SAM" id="MobiDB-lite"/>
    </source>
</evidence>
<dbReference type="InParanoid" id="A0A1Y2LSL7"/>
<dbReference type="EMBL" id="KZ107850">
    <property type="protein sequence ID" value="OSS46874.1"/>
    <property type="molecule type" value="Genomic_DNA"/>
</dbReference>
<evidence type="ECO:0000313" key="2">
    <source>
        <dbReference type="EMBL" id="OSS46874.1"/>
    </source>
</evidence>
<protein>
    <submittedName>
        <fullName evidence="2">Uncharacterized protein</fullName>
    </submittedName>
</protein>
<proteinExistence type="predicted"/>
<dbReference type="AlphaFoldDB" id="A0A1Y2LSL7"/>
<evidence type="ECO:0000313" key="3">
    <source>
        <dbReference type="Proteomes" id="UP000193240"/>
    </source>
</evidence>